<proteinExistence type="predicted"/>
<comment type="caution">
    <text evidence="1">The sequence shown here is derived from an EMBL/GenBank/DDBJ whole genome shotgun (WGS) entry which is preliminary data.</text>
</comment>
<protein>
    <submittedName>
        <fullName evidence="1">Helitron_like_N domain-containing protein</fullName>
    </submittedName>
</protein>
<name>A0A8X6LGJ0_TRICU</name>
<dbReference type="OrthoDB" id="8121869at2759"/>
<dbReference type="Proteomes" id="UP000887116">
    <property type="component" value="Unassembled WGS sequence"/>
</dbReference>
<accession>A0A8X6LGJ0</accession>
<evidence type="ECO:0000313" key="1">
    <source>
        <dbReference type="EMBL" id="GFR07582.1"/>
    </source>
</evidence>
<reference evidence="1" key="1">
    <citation type="submission" date="2020-07" db="EMBL/GenBank/DDBJ databases">
        <title>Multicomponent nature underlies the extraordinary mechanical properties of spider dragline silk.</title>
        <authorList>
            <person name="Kono N."/>
            <person name="Nakamura H."/>
            <person name="Mori M."/>
            <person name="Yoshida Y."/>
            <person name="Ohtoshi R."/>
            <person name="Malay A.D."/>
            <person name="Moran D.A.P."/>
            <person name="Tomita M."/>
            <person name="Numata K."/>
            <person name="Arakawa K."/>
        </authorList>
    </citation>
    <scope>NUCLEOTIDE SEQUENCE</scope>
</reference>
<organism evidence="1 2">
    <name type="scientific">Trichonephila clavata</name>
    <name type="common">Joro spider</name>
    <name type="synonym">Nephila clavata</name>
    <dbReference type="NCBI Taxonomy" id="2740835"/>
    <lineage>
        <taxon>Eukaryota</taxon>
        <taxon>Metazoa</taxon>
        <taxon>Ecdysozoa</taxon>
        <taxon>Arthropoda</taxon>
        <taxon>Chelicerata</taxon>
        <taxon>Arachnida</taxon>
        <taxon>Araneae</taxon>
        <taxon>Araneomorphae</taxon>
        <taxon>Entelegynae</taxon>
        <taxon>Araneoidea</taxon>
        <taxon>Nephilidae</taxon>
        <taxon>Trichonephila</taxon>
    </lineage>
</organism>
<dbReference type="AlphaFoldDB" id="A0A8X6LGJ0"/>
<evidence type="ECO:0000313" key="2">
    <source>
        <dbReference type="Proteomes" id="UP000887116"/>
    </source>
</evidence>
<dbReference type="EMBL" id="BMAO01026180">
    <property type="protein sequence ID" value="GFR07582.1"/>
    <property type="molecule type" value="Genomic_DNA"/>
</dbReference>
<gene>
    <name evidence="1" type="primary">AVEN_154026_1</name>
    <name evidence="1" type="ORF">TNCT_482001</name>
</gene>
<sequence length="111" mass="12578">MKFKGEAPGLCCSGRKVHLPVLRDPPELLHTLSSDSYTNQGCDIAVFDVTSADGIARNEVNQYEMRRYVSNNEAVWRVLNIPIHERHPRVIHLSVHFEKDKVYFTAGNAAE</sequence>
<keyword evidence="2" id="KW-1185">Reference proteome</keyword>